<evidence type="ECO:0000313" key="1">
    <source>
        <dbReference type="EMBL" id="MBF4179074.1"/>
    </source>
</evidence>
<dbReference type="Proteomes" id="UP000628560">
    <property type="component" value="Unassembled WGS sequence"/>
</dbReference>
<dbReference type="AlphaFoldDB" id="A0ABD4KBT0"/>
<sequence length="121" mass="14154">MVERTKINTESLKTITECLEQLALAEESIISIDGQLLKQDADPDWRKRAENARRTVQQKKRIVMSRLAVLRQQEKERNLQLHQQQSDFLVKALREIVTPSSFERCVRIAKEKVEEIHANQC</sequence>
<accession>A0ABD4KBT0</accession>
<dbReference type="EMBL" id="JADIXP010000008">
    <property type="protein sequence ID" value="MBF4179074.1"/>
    <property type="molecule type" value="Genomic_DNA"/>
</dbReference>
<gene>
    <name evidence="1" type="ORF">ISP11_14475</name>
</gene>
<proteinExistence type="predicted"/>
<comment type="caution">
    <text evidence="1">The sequence shown here is derived from an EMBL/GenBank/DDBJ whole genome shotgun (WGS) entry which is preliminary data.</text>
</comment>
<protein>
    <submittedName>
        <fullName evidence="1">Uncharacterized protein</fullName>
    </submittedName>
</protein>
<evidence type="ECO:0000313" key="2">
    <source>
        <dbReference type="Proteomes" id="UP000628560"/>
    </source>
</evidence>
<reference evidence="1 2" key="1">
    <citation type="submission" date="2020-11" db="EMBL/GenBank/DDBJ databases">
        <title>Identification of Lelliottia nimipressuralis from Wound Infection by Whole Genome-Based Bacterial Identification.</title>
        <authorList>
            <person name="Navarathna D.H."/>
            <person name="Choi H."/>
            <person name="Jinadatha C."/>
            <person name="Chatterjee P."/>
            <person name="Hwang M."/>
        </authorList>
    </citation>
    <scope>NUCLEOTIDE SEQUENCE [LARGE SCALE GENOMIC DNA]</scope>
    <source>
        <strain evidence="1 2">DN2020</strain>
    </source>
</reference>
<name>A0ABD4KBT0_9ENTR</name>
<organism evidence="1 2">
    <name type="scientific">Lelliottia nimipressuralis</name>
    <dbReference type="NCBI Taxonomy" id="69220"/>
    <lineage>
        <taxon>Bacteria</taxon>
        <taxon>Pseudomonadati</taxon>
        <taxon>Pseudomonadota</taxon>
        <taxon>Gammaproteobacteria</taxon>
        <taxon>Enterobacterales</taxon>
        <taxon>Enterobacteriaceae</taxon>
        <taxon>Lelliottia</taxon>
    </lineage>
</organism>